<dbReference type="GO" id="GO:0004674">
    <property type="term" value="F:protein serine/threonine kinase activity"/>
    <property type="evidence" value="ECO:0007669"/>
    <property type="project" value="UniProtKB-EC"/>
</dbReference>
<keyword evidence="4 7" id="KW-0547">Nucleotide-binding</keyword>
<reference evidence="11 12" key="2">
    <citation type="submission" date="2019-01" db="EMBL/GenBank/DDBJ databases">
        <title>Tautonia sociabilis, a novel thermotolerant planctomycete of Isosphaeraceae family, isolated from a 4000 m deep subterranean habitat.</title>
        <authorList>
            <person name="Kovaleva O.L."/>
            <person name="Elcheninov A.G."/>
            <person name="Van Heerden E."/>
            <person name="Toshchakov S.V."/>
            <person name="Novikov A."/>
            <person name="Bonch-Osmolovskaya E.A."/>
            <person name="Kublanov I.V."/>
        </authorList>
    </citation>
    <scope>NUCLEOTIDE SEQUENCE [LARGE SCALE GENOMIC DNA]</scope>
    <source>
        <strain evidence="11 12">GM2012</strain>
    </source>
</reference>
<sequence length="559" mass="60512">MSVDSNATTGPPRSNASATSGCNASSRAGIAGPSLSPCSHWKSGRFSEIDDASAGRSSYTLSIATPRSLPALRLGRPPSGGVASGSHQGLLHDGPQRIGLVSAVLRTAPGIGGALRVVLEVIEGPRKGGAFVVDRTEPFIIGRSQLADGPVPEDSSLSRDHFEIRITESGELHLRDLHSTNGTYVNDRRVECARIVDGDRIDAGQTAFRVRVESSDRPRGLTPDDIGTVEHEQIRGGPASIVCGGCGVAAPRGTQVAQDGADGKPESIYWLCDSCRVEMAMTPQPVPHYTTMRELGRGAMGVVYLAQHNRTGRKVALKLIVPESAAARSAIDRFLREMTVVSRLKHPNIVEWLEQGTTAGRFWFAMEYVDGTNLETIARSAKGKYPIDQACRMACQILKGLDHAHRQGFVHRDIKPENILIGRNSEQQLVVKISDFGLAKSYRSIGLSGLTFSGEMRGTIPFMPPEQMLDFKTVKPSGDLYASTATLYFLLTGQFIYDDLGEGVDVVKLVLDTPPIPIRRRRPEIPPALAQVIDRGLARDPSDRYSDASVLRKALRPFC</sequence>
<feature type="region of interest" description="Disordered" evidence="8">
    <location>
        <begin position="1"/>
        <end position="26"/>
    </location>
</feature>
<protein>
    <recommendedName>
        <fullName evidence="2">non-specific serine/threonine protein kinase</fullName>
        <ecNumber evidence="2">2.7.11.1</ecNumber>
    </recommendedName>
</protein>
<feature type="domain" description="FHA" evidence="9">
    <location>
        <begin position="139"/>
        <end position="190"/>
    </location>
</feature>
<evidence type="ECO:0000256" key="8">
    <source>
        <dbReference type="SAM" id="MobiDB-lite"/>
    </source>
</evidence>
<dbReference type="InterPro" id="IPR000719">
    <property type="entry name" value="Prot_kinase_dom"/>
</dbReference>
<keyword evidence="3" id="KW-0808">Transferase</keyword>
<evidence type="ECO:0000313" key="12">
    <source>
        <dbReference type="Proteomes" id="UP000280296"/>
    </source>
</evidence>
<dbReference type="InterPro" id="IPR008984">
    <property type="entry name" value="SMAD_FHA_dom_sf"/>
</dbReference>
<evidence type="ECO:0000256" key="3">
    <source>
        <dbReference type="ARBA" id="ARBA00022679"/>
    </source>
</evidence>
<dbReference type="AlphaFoldDB" id="A0A432MNK6"/>
<feature type="binding site" evidence="7">
    <location>
        <position position="318"/>
    </location>
    <ligand>
        <name>ATP</name>
        <dbReference type="ChEBI" id="CHEBI:30616"/>
    </ligand>
</feature>
<proteinExistence type="inferred from homology"/>
<dbReference type="InterPro" id="IPR008271">
    <property type="entry name" value="Ser/Thr_kinase_AS"/>
</dbReference>
<evidence type="ECO:0000256" key="2">
    <source>
        <dbReference type="ARBA" id="ARBA00012513"/>
    </source>
</evidence>
<keyword evidence="12" id="KW-1185">Reference proteome</keyword>
<dbReference type="Gene3D" id="1.10.510.10">
    <property type="entry name" value="Transferase(Phosphotransferase) domain 1"/>
    <property type="match status" value="1"/>
</dbReference>
<dbReference type="PROSITE" id="PS50011">
    <property type="entry name" value="PROTEIN_KINASE_DOM"/>
    <property type="match status" value="1"/>
</dbReference>
<dbReference type="InterPro" id="IPR000253">
    <property type="entry name" value="FHA_dom"/>
</dbReference>
<dbReference type="EMBL" id="RYZH01000007">
    <property type="protein sequence ID" value="RUL88767.1"/>
    <property type="molecule type" value="Genomic_DNA"/>
</dbReference>
<dbReference type="PROSITE" id="PS00107">
    <property type="entry name" value="PROTEIN_KINASE_ATP"/>
    <property type="match status" value="1"/>
</dbReference>
<dbReference type="PROSITE" id="PS00108">
    <property type="entry name" value="PROTEIN_KINASE_ST"/>
    <property type="match status" value="1"/>
</dbReference>
<keyword evidence="6 7" id="KW-0067">ATP-binding</keyword>
<dbReference type="Proteomes" id="UP000280296">
    <property type="component" value="Unassembled WGS sequence"/>
</dbReference>
<dbReference type="CDD" id="cd14014">
    <property type="entry name" value="STKc_PknB_like"/>
    <property type="match status" value="1"/>
</dbReference>
<keyword evidence="5" id="KW-0418">Kinase</keyword>
<dbReference type="PROSITE" id="PS50006">
    <property type="entry name" value="FHA_DOMAIN"/>
    <property type="match status" value="1"/>
</dbReference>
<dbReference type="SUPFAM" id="SSF56112">
    <property type="entry name" value="Protein kinase-like (PK-like)"/>
    <property type="match status" value="1"/>
</dbReference>
<name>A0A432MNK6_9BACT</name>
<dbReference type="PANTHER" id="PTHR43671:SF13">
    <property type="entry name" value="SERINE_THREONINE-PROTEIN KINASE NEK2"/>
    <property type="match status" value="1"/>
</dbReference>
<dbReference type="SMART" id="SM00240">
    <property type="entry name" value="FHA"/>
    <property type="match status" value="1"/>
</dbReference>
<dbReference type="InterPro" id="IPR050660">
    <property type="entry name" value="NEK_Ser/Thr_kinase"/>
</dbReference>
<gene>
    <name evidence="11" type="ORF">TsocGM_05260</name>
</gene>
<dbReference type="CDD" id="cd00060">
    <property type="entry name" value="FHA"/>
    <property type="match status" value="1"/>
</dbReference>
<dbReference type="Pfam" id="PF00498">
    <property type="entry name" value="FHA"/>
    <property type="match status" value="1"/>
</dbReference>
<dbReference type="Gene3D" id="2.60.200.20">
    <property type="match status" value="1"/>
</dbReference>
<evidence type="ECO:0000259" key="10">
    <source>
        <dbReference type="PROSITE" id="PS50011"/>
    </source>
</evidence>
<evidence type="ECO:0000256" key="1">
    <source>
        <dbReference type="ARBA" id="ARBA00010886"/>
    </source>
</evidence>
<evidence type="ECO:0000256" key="4">
    <source>
        <dbReference type="ARBA" id="ARBA00022741"/>
    </source>
</evidence>
<dbReference type="InterPro" id="IPR017441">
    <property type="entry name" value="Protein_kinase_ATP_BS"/>
</dbReference>
<dbReference type="InterPro" id="IPR011009">
    <property type="entry name" value="Kinase-like_dom_sf"/>
</dbReference>
<dbReference type="Gene3D" id="3.30.200.20">
    <property type="entry name" value="Phosphorylase Kinase, domain 1"/>
    <property type="match status" value="1"/>
</dbReference>
<comment type="similarity">
    <text evidence="1">Belongs to the protein kinase superfamily. NEK Ser/Thr protein kinase family. NIMA subfamily.</text>
</comment>
<evidence type="ECO:0000313" key="11">
    <source>
        <dbReference type="EMBL" id="RUL88767.1"/>
    </source>
</evidence>
<dbReference type="GO" id="GO:0005524">
    <property type="term" value="F:ATP binding"/>
    <property type="evidence" value="ECO:0007669"/>
    <property type="project" value="UniProtKB-UniRule"/>
</dbReference>
<comment type="caution">
    <text evidence="11">The sequence shown here is derived from an EMBL/GenBank/DDBJ whole genome shotgun (WGS) entry which is preliminary data.</text>
</comment>
<evidence type="ECO:0000256" key="6">
    <source>
        <dbReference type="ARBA" id="ARBA00022840"/>
    </source>
</evidence>
<accession>A0A432MNK6</accession>
<dbReference type="SUPFAM" id="SSF49879">
    <property type="entry name" value="SMAD/FHA domain"/>
    <property type="match status" value="1"/>
</dbReference>
<dbReference type="OrthoDB" id="6111975at2"/>
<dbReference type="SMART" id="SM00220">
    <property type="entry name" value="S_TKc"/>
    <property type="match status" value="1"/>
</dbReference>
<evidence type="ECO:0000256" key="5">
    <source>
        <dbReference type="ARBA" id="ARBA00022777"/>
    </source>
</evidence>
<organism evidence="11 12">
    <name type="scientific">Tautonia sociabilis</name>
    <dbReference type="NCBI Taxonomy" id="2080755"/>
    <lineage>
        <taxon>Bacteria</taxon>
        <taxon>Pseudomonadati</taxon>
        <taxon>Planctomycetota</taxon>
        <taxon>Planctomycetia</taxon>
        <taxon>Isosphaerales</taxon>
        <taxon>Isosphaeraceae</taxon>
        <taxon>Tautonia</taxon>
    </lineage>
</organism>
<evidence type="ECO:0000259" key="9">
    <source>
        <dbReference type="PROSITE" id="PS50006"/>
    </source>
</evidence>
<dbReference type="PANTHER" id="PTHR43671">
    <property type="entry name" value="SERINE/THREONINE-PROTEIN KINASE NEK"/>
    <property type="match status" value="1"/>
</dbReference>
<feature type="domain" description="Protein kinase" evidence="10">
    <location>
        <begin position="289"/>
        <end position="559"/>
    </location>
</feature>
<dbReference type="EC" id="2.7.11.1" evidence="2"/>
<reference evidence="11 12" key="1">
    <citation type="submission" date="2018-12" db="EMBL/GenBank/DDBJ databases">
        <authorList>
            <person name="Toschakov S.V."/>
        </authorList>
    </citation>
    <scope>NUCLEOTIDE SEQUENCE [LARGE SCALE GENOMIC DNA]</scope>
    <source>
        <strain evidence="11 12">GM2012</strain>
    </source>
</reference>
<dbReference type="Pfam" id="PF00069">
    <property type="entry name" value="Pkinase"/>
    <property type="match status" value="1"/>
</dbReference>
<evidence type="ECO:0000256" key="7">
    <source>
        <dbReference type="PROSITE-ProRule" id="PRU10141"/>
    </source>
</evidence>